<evidence type="ECO:0000313" key="1">
    <source>
        <dbReference type="EMBL" id="AKO32058.1"/>
    </source>
</evidence>
<proteinExistence type="predicted"/>
<organism evidence="1 2">
    <name type="scientific">Haemophilus ducreyi</name>
    <dbReference type="NCBI Taxonomy" id="730"/>
    <lineage>
        <taxon>Bacteria</taxon>
        <taxon>Pseudomonadati</taxon>
        <taxon>Pseudomonadota</taxon>
        <taxon>Gammaproteobacteria</taxon>
        <taxon>Pasteurellales</taxon>
        <taxon>Pasteurellaceae</taxon>
        <taxon>Haemophilus</taxon>
    </lineage>
</organism>
<evidence type="ECO:0000313" key="2">
    <source>
        <dbReference type="Proteomes" id="UP000060132"/>
    </source>
</evidence>
<dbReference type="AlphaFoldDB" id="A0AAC8UBS9"/>
<dbReference type="NCBIfam" id="NF007971">
    <property type="entry name" value="PRK10695.1"/>
    <property type="match status" value="1"/>
</dbReference>
<dbReference type="OMA" id="ENIFQLW"/>
<reference evidence="1 2" key="1">
    <citation type="journal article" date="2015" name="PLoS Negl. Trop. Dis.">
        <title>Haemophilus ducreyi Cutaneous Ulcer Strains Are Nearly Identical to Class I Genital Ulcer Strains.</title>
        <authorList>
            <person name="Gangaiah D."/>
            <person name="Webb K.M."/>
            <person name="Humphreys T.L."/>
            <person name="Fortney K.R."/>
            <person name="Toh E."/>
            <person name="Tai A."/>
            <person name="Katz S.S."/>
            <person name="Pillay A."/>
            <person name="Chen C.Y."/>
            <person name="Roberts S.A."/>
            <person name="Munson R.S.Jr."/>
            <person name="Spinola S.M."/>
        </authorList>
    </citation>
    <scope>NUCLEOTIDE SEQUENCE [LARGE SCALE GENOMIC DNA]</scope>
    <source>
        <strain evidence="2">CLU2</strain>
    </source>
</reference>
<dbReference type="Pfam" id="PF11739">
    <property type="entry name" value="YdbH-like"/>
    <property type="match status" value="1"/>
</dbReference>
<protein>
    <submittedName>
        <fullName evidence="1">C4-dicarboxylate ABC transporter</fullName>
    </submittedName>
</protein>
<dbReference type="RefSeq" id="WP_010944590.1">
    <property type="nucleotide sequence ID" value="NZ_CP011218.1"/>
</dbReference>
<accession>A0AAC8UBS9</accession>
<gene>
    <name evidence="1" type="ORF">RZ57_02370</name>
</gene>
<name>A0AAC8UBS9_HAEDC</name>
<sequence length="907" mass="103346">MFKRSLFVIVFFTLFSISSLALLSSVHFTRVINWLLPTGWQLNTVNSINTTLKGASLDQFSLSYQGCPLIAVDKFAIHWHSQRRISIDNATLDYACFAKIPKTASENNTLSLNAMLALLPEGEAELKSLTWLNIPDNIPTRLKAFFSHASYAKVTFFQDNLTAFIQQQALKLDATLTNHHLSAKVHYQPREQEQHNLSFSSTLVDNLFEIPTAFEGHYHWRMPKEIIENDTIREGKTTLRWTTDQQQTRVGEWLFTSVTDPTNQLQFPFTVDQQTLEIKQGKFYLDWLSDFPLQGFINARLTPNSFTQADFYPIKTYLRVSLLSQSKTAGKANIVLQNNAGELHKDSVNLPLQITGNIKYNDMVLYSSLPIDFKGKFDDLTLKFQPKSLLRLVGKERLLTIKELRFPLAGIQINKYGINGRLQALFKGESPDFENIHFHLDGMAQHFKMGQLDFFKDAALDQSAKDQWHWKIWGSTKIKNLADSLKLSGRGNWHKNLVQINELTGSLGNIYQKGIAIPNTELRLLEPIKFAYQKWYLAGRVQIKAPEINFDYGGQLLSPTATLQANGEIENLNLKGEIRADKIGPLKLFARRKLTQQSSTLLGRLYWKEQPANIFQSLFPFRQNWLITAGTIRGETAFSVSAANGLVTGGHFAIRNGAISMPYGEAKGLEFNLPYRLKNNQLDFGLKQPINLKIAYLNVGLPITNIRAKVFGHYPYTPQQPLKLEQLSMNLLDGALRIEHFALPQTKVAYLHLSQINFEQILALLKYQQIELKGRANATFPFWIEGKPCYVCNGSMAQAVSSRLKIAPELMQAISQSNGYSERLLAYLLHDTRITDLTSKVNINSEGEMALQAKLNMQLNQQAQTKINFNYHHQENVFKLWRTLNAGTYVEQNFENSIYQKLDRTNE</sequence>
<dbReference type="EMBL" id="CP011219">
    <property type="protein sequence ID" value="AKO32058.1"/>
    <property type="molecule type" value="Genomic_DNA"/>
</dbReference>
<dbReference type="Proteomes" id="UP000060132">
    <property type="component" value="Chromosome"/>
</dbReference>
<dbReference type="InterPro" id="IPR021730">
    <property type="entry name" value="YdbH"/>
</dbReference>